<dbReference type="EMBL" id="QUQO01000030">
    <property type="protein sequence ID" value="RFB01382.1"/>
    <property type="molecule type" value="Genomic_DNA"/>
</dbReference>
<evidence type="ECO:0000313" key="2">
    <source>
        <dbReference type="Proteomes" id="UP000264589"/>
    </source>
</evidence>
<dbReference type="Proteomes" id="UP000264589">
    <property type="component" value="Unassembled WGS sequence"/>
</dbReference>
<evidence type="ECO:0000313" key="1">
    <source>
        <dbReference type="EMBL" id="RFB01382.1"/>
    </source>
</evidence>
<name>A0A371R7E1_9PROT</name>
<sequence length="92" mass="9576">MTLSTTAHPDLSEVNDQVEQLIAQMSLEEKLAQLVGIWVGAGADGQSVAPMQSAQDDGAHDFNEFSKNGLGHLTRVFGTVPVSPAAGRSALG</sequence>
<reference evidence="1 2" key="1">
    <citation type="submission" date="2018-08" db="EMBL/GenBank/DDBJ databases">
        <title>Parvularcula sp. SM1705, isolated from surface water of the South Sea China.</title>
        <authorList>
            <person name="Sun L."/>
        </authorList>
    </citation>
    <scope>NUCLEOTIDE SEQUENCE [LARGE SCALE GENOMIC DNA]</scope>
    <source>
        <strain evidence="1 2">SM1705</strain>
    </source>
</reference>
<organism evidence="1 2">
    <name type="scientific">Parvularcula marina</name>
    <dbReference type="NCBI Taxonomy" id="2292771"/>
    <lineage>
        <taxon>Bacteria</taxon>
        <taxon>Pseudomonadati</taxon>
        <taxon>Pseudomonadota</taxon>
        <taxon>Alphaproteobacteria</taxon>
        <taxon>Parvularculales</taxon>
        <taxon>Parvularculaceae</taxon>
        <taxon>Parvularcula</taxon>
    </lineage>
</organism>
<gene>
    <name evidence="1" type="ORF">DX908_16070</name>
</gene>
<dbReference type="InParanoid" id="A0A371R7E1"/>
<protein>
    <submittedName>
        <fullName evidence="1">Glycosyl hydrolase</fullName>
    </submittedName>
</protein>
<dbReference type="GO" id="GO:0016787">
    <property type="term" value="F:hydrolase activity"/>
    <property type="evidence" value="ECO:0007669"/>
    <property type="project" value="UniProtKB-KW"/>
</dbReference>
<keyword evidence="1" id="KW-0378">Hydrolase</keyword>
<feature type="non-terminal residue" evidence="1">
    <location>
        <position position="92"/>
    </location>
</feature>
<keyword evidence="2" id="KW-1185">Reference proteome</keyword>
<dbReference type="AlphaFoldDB" id="A0A371R7E1"/>
<proteinExistence type="predicted"/>
<comment type="caution">
    <text evidence="1">The sequence shown here is derived from an EMBL/GenBank/DDBJ whole genome shotgun (WGS) entry which is preliminary data.</text>
</comment>
<accession>A0A371R7E1</accession>